<organism evidence="1 2">
    <name type="scientific">Scomber scombrus</name>
    <name type="common">Atlantic mackerel</name>
    <name type="synonym">Scomber vernalis</name>
    <dbReference type="NCBI Taxonomy" id="13677"/>
    <lineage>
        <taxon>Eukaryota</taxon>
        <taxon>Metazoa</taxon>
        <taxon>Chordata</taxon>
        <taxon>Craniata</taxon>
        <taxon>Vertebrata</taxon>
        <taxon>Euteleostomi</taxon>
        <taxon>Actinopterygii</taxon>
        <taxon>Neopterygii</taxon>
        <taxon>Teleostei</taxon>
        <taxon>Neoteleostei</taxon>
        <taxon>Acanthomorphata</taxon>
        <taxon>Pelagiaria</taxon>
        <taxon>Scombriformes</taxon>
        <taxon>Scombridae</taxon>
        <taxon>Scomber</taxon>
    </lineage>
</organism>
<protein>
    <submittedName>
        <fullName evidence="1">Uncharacterized protein</fullName>
    </submittedName>
</protein>
<evidence type="ECO:0000313" key="1">
    <source>
        <dbReference type="EMBL" id="CAK6973993.1"/>
    </source>
</evidence>
<dbReference type="EMBL" id="CAWUFR010000243">
    <property type="protein sequence ID" value="CAK6973993.1"/>
    <property type="molecule type" value="Genomic_DNA"/>
</dbReference>
<gene>
    <name evidence="1" type="ORF">FSCOSCO3_A020307</name>
</gene>
<reference evidence="1 2" key="1">
    <citation type="submission" date="2024-01" db="EMBL/GenBank/DDBJ databases">
        <authorList>
            <person name="Alioto T."/>
            <person name="Alioto T."/>
            <person name="Gomez Garrido J."/>
        </authorList>
    </citation>
    <scope>NUCLEOTIDE SEQUENCE [LARGE SCALE GENOMIC DNA]</scope>
</reference>
<name>A0AAV1PR54_SCOSC</name>
<evidence type="ECO:0000313" key="2">
    <source>
        <dbReference type="Proteomes" id="UP001314229"/>
    </source>
</evidence>
<comment type="caution">
    <text evidence="1">The sequence shown here is derived from an EMBL/GenBank/DDBJ whole genome shotgun (WGS) entry which is preliminary data.</text>
</comment>
<sequence length="103" mass="11529">MAEPDWMISIKRKSAARFDPVASPLHVPALPFTKPLNLTSNSVKTKVALYLHSALIHVEASAADRGRLCFTAALFWRRMWFVVDKPLPVTSTDGSWDNTFSVE</sequence>
<dbReference type="AlphaFoldDB" id="A0AAV1PR54"/>
<dbReference type="Proteomes" id="UP001314229">
    <property type="component" value="Unassembled WGS sequence"/>
</dbReference>
<keyword evidence="2" id="KW-1185">Reference proteome</keyword>
<accession>A0AAV1PR54</accession>
<proteinExistence type="predicted"/>